<comment type="subcellular location">
    <subcellularLocation>
        <location evidence="1">Membrane</location>
        <topology evidence="1">Multi-pass membrane protein</topology>
    </subcellularLocation>
</comment>
<comment type="caution">
    <text evidence="7">The sequence shown here is derived from an EMBL/GenBank/DDBJ whole genome shotgun (WGS) entry which is preliminary data.</text>
</comment>
<keyword evidence="5 6" id="KW-0472">Membrane</keyword>
<dbReference type="Gene3D" id="1.20.1250.20">
    <property type="entry name" value="MFS general substrate transporter like domains"/>
    <property type="match status" value="2"/>
</dbReference>
<dbReference type="Proteomes" id="UP000294003">
    <property type="component" value="Unassembled WGS sequence"/>
</dbReference>
<dbReference type="InterPro" id="IPR036259">
    <property type="entry name" value="MFS_trans_sf"/>
</dbReference>
<dbReference type="PANTHER" id="PTHR43791:SF19">
    <property type="entry name" value="TRANSPORTER, PUTATIVE (AFU_ORTHOLOGUE AFUA_1G01812)-RELATED"/>
    <property type="match status" value="1"/>
</dbReference>
<evidence type="ECO:0000256" key="5">
    <source>
        <dbReference type="ARBA" id="ARBA00023136"/>
    </source>
</evidence>
<feature type="transmembrane region" description="Helical" evidence="6">
    <location>
        <begin position="238"/>
        <end position="260"/>
    </location>
</feature>
<feature type="transmembrane region" description="Helical" evidence="6">
    <location>
        <begin position="176"/>
        <end position="194"/>
    </location>
</feature>
<name>A0ABY0HJ27_9PEZI</name>
<feature type="transmembrane region" description="Helical" evidence="6">
    <location>
        <begin position="399"/>
        <end position="420"/>
    </location>
</feature>
<dbReference type="EMBL" id="QJNS01000037">
    <property type="protein sequence ID" value="RYO91722.1"/>
    <property type="molecule type" value="Genomic_DNA"/>
</dbReference>
<feature type="transmembrane region" description="Helical" evidence="6">
    <location>
        <begin position="309"/>
        <end position="333"/>
    </location>
</feature>
<feature type="transmembrane region" description="Helical" evidence="6">
    <location>
        <begin position="345"/>
        <end position="365"/>
    </location>
</feature>
<feature type="transmembrane region" description="Helical" evidence="6">
    <location>
        <begin position="432"/>
        <end position="453"/>
    </location>
</feature>
<accession>A0ABY0HJ27</accession>
<evidence type="ECO:0008006" key="9">
    <source>
        <dbReference type="Google" id="ProtNLM"/>
    </source>
</evidence>
<feature type="transmembrane region" description="Helical" evidence="6">
    <location>
        <begin position="372"/>
        <end position="393"/>
    </location>
</feature>
<protein>
    <recommendedName>
        <fullName evidence="9">Major facilitator superfamily (MFS) profile domain-containing protein</fullName>
    </recommendedName>
</protein>
<feature type="transmembrane region" description="Helical" evidence="6">
    <location>
        <begin position="124"/>
        <end position="156"/>
    </location>
</feature>
<evidence type="ECO:0000256" key="6">
    <source>
        <dbReference type="SAM" id="Phobius"/>
    </source>
</evidence>
<evidence type="ECO:0000256" key="3">
    <source>
        <dbReference type="ARBA" id="ARBA00022692"/>
    </source>
</evidence>
<dbReference type="Pfam" id="PF07690">
    <property type="entry name" value="MFS_1"/>
    <property type="match status" value="2"/>
</dbReference>
<dbReference type="InterPro" id="IPR011701">
    <property type="entry name" value="MFS"/>
</dbReference>
<proteinExistence type="predicted"/>
<sequence length="524" mass="58219">MSEKGDAEHGVNGPVKGFDAEYERSQQLAQLPDPDIGKTDEERKAIDKKLMWKVDLWIVPWLSLLYLLSFLDRTNIGNARLAHMEEHLGMEGTDYNNTLTIFFVSYALVEPITNALLKRLTPRIFFTGIIIIWGLIMTFMGLVTSYGGLLAARFFLGVAEAGLFPGELTKASQPPFANRLAYLINIGVNYYLSCWYKSSEIGVRSAVFFSAAALAGSFGGLLAAAIALMDGVGGRPGWAWIFIIEGIATTLVGCVCWWMVFDWPDTATFLTPEERIRVQRRLILDRQGYSAQDNDKRHMYEAVKDWKTYGYMVIYMGCLTPLYAFSLFLPTIINAMGYVGTKAQLLSVPPYACAAVCTVAVGFIADSTRMRGYYNIGTVLIGMVGFIMLLATADPQVQYAGTFLGAVGIYPTISNTLSWVANNTEGALKRAVVLGMVVGWGNLNGVVSSNIYITHEKPRYWSGHGAVLAYQTLFLLGGSVFMHFALRAENAKRRSGKRDHMHDGLTEEEKWIKGDRRPDFIYTL</sequence>
<evidence type="ECO:0000313" key="8">
    <source>
        <dbReference type="Proteomes" id="UP000294003"/>
    </source>
</evidence>
<dbReference type="SUPFAM" id="SSF103473">
    <property type="entry name" value="MFS general substrate transporter"/>
    <property type="match status" value="1"/>
</dbReference>
<keyword evidence="2" id="KW-0813">Transport</keyword>
<feature type="transmembrane region" description="Helical" evidence="6">
    <location>
        <begin position="206"/>
        <end position="226"/>
    </location>
</feature>
<keyword evidence="4 6" id="KW-1133">Transmembrane helix</keyword>
<organism evidence="7 8">
    <name type="scientific">Monosporascus cannonballus</name>
    <dbReference type="NCBI Taxonomy" id="155416"/>
    <lineage>
        <taxon>Eukaryota</taxon>
        <taxon>Fungi</taxon>
        <taxon>Dikarya</taxon>
        <taxon>Ascomycota</taxon>
        <taxon>Pezizomycotina</taxon>
        <taxon>Sordariomycetes</taxon>
        <taxon>Xylariomycetidae</taxon>
        <taxon>Xylariales</taxon>
        <taxon>Xylariales incertae sedis</taxon>
        <taxon>Monosporascus</taxon>
    </lineage>
</organism>
<evidence type="ECO:0000256" key="4">
    <source>
        <dbReference type="ARBA" id="ARBA00022989"/>
    </source>
</evidence>
<feature type="transmembrane region" description="Helical" evidence="6">
    <location>
        <begin position="54"/>
        <end position="71"/>
    </location>
</feature>
<evidence type="ECO:0000313" key="7">
    <source>
        <dbReference type="EMBL" id="RYO91722.1"/>
    </source>
</evidence>
<keyword evidence="3 6" id="KW-0812">Transmembrane</keyword>
<evidence type="ECO:0000256" key="2">
    <source>
        <dbReference type="ARBA" id="ARBA00022448"/>
    </source>
</evidence>
<feature type="transmembrane region" description="Helical" evidence="6">
    <location>
        <begin position="465"/>
        <end position="486"/>
    </location>
</feature>
<feature type="transmembrane region" description="Helical" evidence="6">
    <location>
        <begin position="99"/>
        <end position="117"/>
    </location>
</feature>
<reference evidence="7 8" key="1">
    <citation type="submission" date="2018-06" db="EMBL/GenBank/DDBJ databases">
        <title>Complete Genomes of Monosporascus.</title>
        <authorList>
            <person name="Robinson A.J."/>
            <person name="Natvig D.O."/>
        </authorList>
    </citation>
    <scope>NUCLEOTIDE SEQUENCE [LARGE SCALE GENOMIC DNA]</scope>
    <source>
        <strain evidence="7 8">CBS 609.92</strain>
    </source>
</reference>
<dbReference type="PANTHER" id="PTHR43791">
    <property type="entry name" value="PERMEASE-RELATED"/>
    <property type="match status" value="1"/>
</dbReference>
<gene>
    <name evidence="7" type="ORF">DL762_002051</name>
</gene>
<evidence type="ECO:0000256" key="1">
    <source>
        <dbReference type="ARBA" id="ARBA00004141"/>
    </source>
</evidence>
<keyword evidence="8" id="KW-1185">Reference proteome</keyword>